<comment type="caution">
    <text evidence="1">The sequence shown here is derived from an EMBL/GenBank/DDBJ whole genome shotgun (WGS) entry which is preliminary data.</text>
</comment>
<name>A0A8H3CAP2_9AGAM</name>
<dbReference type="Proteomes" id="UP000663888">
    <property type="component" value="Unassembled WGS sequence"/>
</dbReference>
<evidence type="ECO:0000313" key="1">
    <source>
        <dbReference type="EMBL" id="CAE6475252.1"/>
    </source>
</evidence>
<dbReference type="EMBL" id="CAJMWX010001217">
    <property type="protein sequence ID" value="CAE6475252.1"/>
    <property type="molecule type" value="Genomic_DNA"/>
</dbReference>
<protein>
    <submittedName>
        <fullName evidence="1">Uncharacterized protein</fullName>
    </submittedName>
</protein>
<sequence length="150" mass="16822">MPNLPLLEDLLVSNDGAQKWTTRQIIVGKLNFSASIKDFEPSDSLVSDVLNALDHSKNWEKLKALKDVVETWGVMVPLSGVIGYSSVATAVDGKPDWPRPPLREELELDNYDNCRVVKVTRVASILELLEDSLQDQIKQLYSTLIFRPSN</sequence>
<evidence type="ECO:0000313" key="2">
    <source>
        <dbReference type="Proteomes" id="UP000663888"/>
    </source>
</evidence>
<gene>
    <name evidence="1" type="ORF">RDB_LOCUS115250</name>
</gene>
<accession>A0A8H3CAP2</accession>
<dbReference type="AlphaFoldDB" id="A0A8H3CAP2"/>
<reference evidence="1" key="1">
    <citation type="submission" date="2021-01" db="EMBL/GenBank/DDBJ databases">
        <authorList>
            <person name="Kaushik A."/>
        </authorList>
    </citation>
    <scope>NUCLEOTIDE SEQUENCE</scope>
    <source>
        <strain evidence="1">AG4-R118</strain>
    </source>
</reference>
<proteinExistence type="predicted"/>
<organism evidence="1 2">
    <name type="scientific">Rhizoctonia solani</name>
    <dbReference type="NCBI Taxonomy" id="456999"/>
    <lineage>
        <taxon>Eukaryota</taxon>
        <taxon>Fungi</taxon>
        <taxon>Dikarya</taxon>
        <taxon>Basidiomycota</taxon>
        <taxon>Agaricomycotina</taxon>
        <taxon>Agaricomycetes</taxon>
        <taxon>Cantharellales</taxon>
        <taxon>Ceratobasidiaceae</taxon>
        <taxon>Rhizoctonia</taxon>
    </lineage>
</organism>